<proteinExistence type="predicted"/>
<dbReference type="Proteomes" id="UP001595816">
    <property type="component" value="Unassembled WGS sequence"/>
</dbReference>
<sequence length="171" mass="18495">MADLLLMVNGLPGSGKTTLATGLGAALGVPVISKDVVKDGLRALFPAVPARALGAAAMEAAYQLAAGLPGTIILESWWFRPRDLEFARAGLRGTPVVELWCEVPVEIARQRYANRDRPPHYQDDQRLADSWPEWAKRAEPLALGPVLRVDTSTDVDFAGLRGRIESVGPDR</sequence>
<dbReference type="Pfam" id="PF13671">
    <property type="entry name" value="AAA_33"/>
    <property type="match status" value="1"/>
</dbReference>
<name>A0ABV8LR89_9ACTN</name>
<keyword evidence="2" id="KW-1185">Reference proteome</keyword>
<dbReference type="RefSeq" id="WP_253762353.1">
    <property type="nucleotide sequence ID" value="NZ_JAMZDZ010000001.1"/>
</dbReference>
<dbReference type="SUPFAM" id="SSF52540">
    <property type="entry name" value="P-loop containing nucleoside triphosphate hydrolases"/>
    <property type="match status" value="1"/>
</dbReference>
<dbReference type="Gene3D" id="3.40.50.300">
    <property type="entry name" value="P-loop containing nucleotide triphosphate hydrolases"/>
    <property type="match status" value="1"/>
</dbReference>
<evidence type="ECO:0000313" key="2">
    <source>
        <dbReference type="Proteomes" id="UP001595816"/>
    </source>
</evidence>
<comment type="caution">
    <text evidence="1">The sequence shown here is derived from an EMBL/GenBank/DDBJ whole genome shotgun (WGS) entry which is preliminary data.</text>
</comment>
<organism evidence="1 2">
    <name type="scientific">Hamadaea flava</name>
    <dbReference type="NCBI Taxonomy" id="1742688"/>
    <lineage>
        <taxon>Bacteria</taxon>
        <taxon>Bacillati</taxon>
        <taxon>Actinomycetota</taxon>
        <taxon>Actinomycetes</taxon>
        <taxon>Micromonosporales</taxon>
        <taxon>Micromonosporaceae</taxon>
        <taxon>Hamadaea</taxon>
    </lineage>
</organism>
<accession>A0ABV8LR89</accession>
<gene>
    <name evidence="1" type="ORF">ACFOZ4_23375</name>
</gene>
<reference evidence="2" key="1">
    <citation type="journal article" date="2019" name="Int. J. Syst. Evol. Microbiol.">
        <title>The Global Catalogue of Microorganisms (GCM) 10K type strain sequencing project: providing services to taxonomists for standard genome sequencing and annotation.</title>
        <authorList>
            <consortium name="The Broad Institute Genomics Platform"/>
            <consortium name="The Broad Institute Genome Sequencing Center for Infectious Disease"/>
            <person name="Wu L."/>
            <person name="Ma J."/>
        </authorList>
    </citation>
    <scope>NUCLEOTIDE SEQUENCE [LARGE SCALE GENOMIC DNA]</scope>
    <source>
        <strain evidence="2">CGMCC 4.7289</strain>
    </source>
</reference>
<dbReference type="EMBL" id="JBHSAY010000012">
    <property type="protein sequence ID" value="MFC4133560.1"/>
    <property type="molecule type" value="Genomic_DNA"/>
</dbReference>
<protein>
    <submittedName>
        <fullName evidence="1">AAA family ATPase</fullName>
    </submittedName>
</protein>
<evidence type="ECO:0000313" key="1">
    <source>
        <dbReference type="EMBL" id="MFC4133560.1"/>
    </source>
</evidence>
<dbReference type="InterPro" id="IPR027417">
    <property type="entry name" value="P-loop_NTPase"/>
</dbReference>